<proteinExistence type="predicted"/>
<keyword evidence="2" id="KW-1185">Reference proteome</keyword>
<dbReference type="Proteomes" id="UP000187429">
    <property type="component" value="Unassembled WGS sequence"/>
</dbReference>
<gene>
    <name evidence="1" type="ORF">AYI69_g5554</name>
</gene>
<evidence type="ECO:0000313" key="1">
    <source>
        <dbReference type="EMBL" id="OMJ22059.1"/>
    </source>
</evidence>
<reference evidence="2" key="1">
    <citation type="submission" date="2017-01" db="EMBL/GenBank/DDBJ databases">
        <authorList>
            <person name="Wang Y."/>
            <person name="White M."/>
            <person name="Kvist S."/>
            <person name="Moncalvo J.-M."/>
        </authorList>
    </citation>
    <scope>NUCLEOTIDE SEQUENCE [LARGE SCALE GENOMIC DNA]</scope>
    <source>
        <strain evidence="2">ID-206-W2</strain>
    </source>
</reference>
<sequence>MDEFGGGSRLSSPSTSKLCIPPVPFAIEKELSLLAWLLECKEFAFPLDFSISLNNSKSRSCVDGMLASCELSPDSSTRCATFRNSSSD</sequence>
<accession>A0A1R1Y5C4</accession>
<protein>
    <submittedName>
        <fullName evidence="1">Uncharacterized protein</fullName>
    </submittedName>
</protein>
<comment type="caution">
    <text evidence="1">The sequence shown here is derived from an EMBL/GenBank/DDBJ whole genome shotgun (WGS) entry which is preliminary data.</text>
</comment>
<dbReference type="AlphaFoldDB" id="A0A1R1Y5C4"/>
<name>A0A1R1Y5C4_9FUNG</name>
<evidence type="ECO:0000313" key="2">
    <source>
        <dbReference type="Proteomes" id="UP000187429"/>
    </source>
</evidence>
<organism evidence="1 2">
    <name type="scientific">Smittium culicis</name>
    <dbReference type="NCBI Taxonomy" id="133412"/>
    <lineage>
        <taxon>Eukaryota</taxon>
        <taxon>Fungi</taxon>
        <taxon>Fungi incertae sedis</taxon>
        <taxon>Zoopagomycota</taxon>
        <taxon>Kickxellomycotina</taxon>
        <taxon>Harpellomycetes</taxon>
        <taxon>Harpellales</taxon>
        <taxon>Legeriomycetaceae</taxon>
        <taxon>Smittium</taxon>
    </lineage>
</organism>
<dbReference type="EMBL" id="LSSM01002345">
    <property type="protein sequence ID" value="OMJ22059.1"/>
    <property type="molecule type" value="Genomic_DNA"/>
</dbReference>